<evidence type="ECO:0000313" key="1">
    <source>
        <dbReference type="Proteomes" id="UP000887576"/>
    </source>
</evidence>
<sequence>MEPSAPVETASMKSFNLADNEKPVDRKVEPLYPSNLIEPNGPAKPPLKPITSVDLMSPTEAKPTVDEVVKSEVVVEEQKPTSKKSKKLTKLCCCPLVVWIICYFLICWLATTFVTYWFAFHWEHELMTGFYAPAIMFSVMTILSWHVHRVSYGLIFFFYILLIFGYIIFGLCAVIMLYEDHYQKIAHKRWKIEITSNTWALLLLGYELGIFFHLAVAFCILVAWMDLMILHQNSSH</sequence>
<evidence type="ECO:0000313" key="2">
    <source>
        <dbReference type="WBParaSite" id="JU765_v2.g3517.t2"/>
    </source>
</evidence>
<proteinExistence type="predicted"/>
<organism evidence="1 2">
    <name type="scientific">Panagrolaimus sp. JU765</name>
    <dbReference type="NCBI Taxonomy" id="591449"/>
    <lineage>
        <taxon>Eukaryota</taxon>
        <taxon>Metazoa</taxon>
        <taxon>Ecdysozoa</taxon>
        <taxon>Nematoda</taxon>
        <taxon>Chromadorea</taxon>
        <taxon>Rhabditida</taxon>
        <taxon>Tylenchina</taxon>
        <taxon>Panagrolaimomorpha</taxon>
        <taxon>Panagrolaimoidea</taxon>
        <taxon>Panagrolaimidae</taxon>
        <taxon>Panagrolaimus</taxon>
    </lineage>
</organism>
<dbReference type="WBParaSite" id="JU765_v2.g3517.t2">
    <property type="protein sequence ID" value="JU765_v2.g3517.t2"/>
    <property type="gene ID" value="JU765_v2.g3517"/>
</dbReference>
<protein>
    <submittedName>
        <fullName evidence="2">Uncharacterized protein</fullName>
    </submittedName>
</protein>
<name>A0AC34R4Y2_9BILA</name>
<reference evidence="2" key="1">
    <citation type="submission" date="2022-11" db="UniProtKB">
        <authorList>
            <consortium name="WormBaseParasite"/>
        </authorList>
    </citation>
    <scope>IDENTIFICATION</scope>
</reference>
<accession>A0AC34R4Y2</accession>
<dbReference type="Proteomes" id="UP000887576">
    <property type="component" value="Unplaced"/>
</dbReference>